<dbReference type="Pfam" id="PF00384">
    <property type="entry name" value="Molybdopterin"/>
    <property type="match status" value="1"/>
</dbReference>
<dbReference type="InterPro" id="IPR010228">
    <property type="entry name" value="NADH_UbQ_OxRdtase_Gsu"/>
</dbReference>
<dbReference type="CDD" id="cd00207">
    <property type="entry name" value="fer2"/>
    <property type="match status" value="1"/>
</dbReference>
<keyword evidence="10" id="KW-0874">Quinone</keyword>
<evidence type="ECO:0000256" key="9">
    <source>
        <dbReference type="ARBA" id="ARBA00047712"/>
    </source>
</evidence>
<dbReference type="InterPro" id="IPR054351">
    <property type="entry name" value="NADH_UbQ_OxRdtase_ferredoxin"/>
</dbReference>
<dbReference type="Pfam" id="PF13510">
    <property type="entry name" value="Fer2_4"/>
    <property type="match status" value="1"/>
</dbReference>
<dbReference type="GO" id="GO:0046872">
    <property type="term" value="F:metal ion binding"/>
    <property type="evidence" value="ECO:0007669"/>
    <property type="project" value="UniProtKB-UniRule"/>
</dbReference>
<dbReference type="Pfam" id="PF22151">
    <property type="entry name" value="Fer4_NDSU1"/>
    <property type="match status" value="1"/>
</dbReference>
<dbReference type="GO" id="GO:0051537">
    <property type="term" value="F:2 iron, 2 sulfur cluster binding"/>
    <property type="evidence" value="ECO:0007669"/>
    <property type="project" value="UniProtKB-UniRule"/>
</dbReference>
<dbReference type="InterPro" id="IPR019574">
    <property type="entry name" value="NADH_UbQ_OxRdtase_Gsu_4Fe4S-bd"/>
</dbReference>
<dbReference type="SUPFAM" id="SSF54862">
    <property type="entry name" value="4Fe-4S ferredoxins"/>
    <property type="match status" value="1"/>
</dbReference>
<dbReference type="PROSITE" id="PS51669">
    <property type="entry name" value="4FE4S_MOW_BIS_MGD"/>
    <property type="match status" value="1"/>
</dbReference>
<dbReference type="InterPro" id="IPR006656">
    <property type="entry name" value="Mopterin_OxRdtase"/>
</dbReference>
<dbReference type="PANTHER" id="PTHR43105">
    <property type="entry name" value="RESPIRATORY NITRATE REDUCTASE"/>
    <property type="match status" value="1"/>
</dbReference>
<dbReference type="PROSITE" id="PS00641">
    <property type="entry name" value="COMPLEX1_75K_1"/>
    <property type="match status" value="1"/>
</dbReference>
<organism evidence="14 15">
    <name type="scientific">Rhodocyclus tenuis</name>
    <name type="common">Rhodospirillum tenue</name>
    <dbReference type="NCBI Taxonomy" id="1066"/>
    <lineage>
        <taxon>Bacteria</taxon>
        <taxon>Pseudomonadati</taxon>
        <taxon>Pseudomonadota</taxon>
        <taxon>Betaproteobacteria</taxon>
        <taxon>Rhodocyclales</taxon>
        <taxon>Rhodocyclaceae</taxon>
        <taxon>Rhodocyclus</taxon>
    </lineage>
</organism>
<dbReference type="Gene3D" id="3.40.228.10">
    <property type="entry name" value="Dimethylsulfoxide Reductase, domain 2"/>
    <property type="match status" value="1"/>
</dbReference>
<reference evidence="14 15" key="1">
    <citation type="submission" date="2020-08" db="EMBL/GenBank/DDBJ databases">
        <title>Genome sequencing of Purple Non-Sulfur Bacteria from various extreme environments.</title>
        <authorList>
            <person name="Mayer M."/>
        </authorList>
    </citation>
    <scope>NUCLEOTIDE SEQUENCE [LARGE SCALE GENOMIC DNA]</scope>
    <source>
        <strain evidence="14 15">2761</strain>
    </source>
</reference>
<dbReference type="GO" id="GO:0016651">
    <property type="term" value="F:oxidoreductase activity, acting on NAD(P)H"/>
    <property type="evidence" value="ECO:0007669"/>
    <property type="project" value="InterPro"/>
</dbReference>
<evidence type="ECO:0000313" key="15">
    <source>
        <dbReference type="Proteomes" id="UP000587070"/>
    </source>
</evidence>
<dbReference type="EMBL" id="JACIGE010000009">
    <property type="protein sequence ID" value="MBB4248175.1"/>
    <property type="molecule type" value="Genomic_DNA"/>
</dbReference>
<proteinExistence type="inferred from homology"/>
<dbReference type="EC" id="7.1.1.-" evidence="10"/>
<feature type="domain" description="4Fe-4S His(Cys)3-ligated-type" evidence="13">
    <location>
        <begin position="78"/>
        <end position="117"/>
    </location>
</feature>
<dbReference type="InterPro" id="IPR001041">
    <property type="entry name" value="2Fe-2S_ferredoxin-type"/>
</dbReference>
<comment type="caution">
    <text evidence="14">The sequence shown here is derived from an EMBL/GenBank/DDBJ whole genome shotgun (WGS) entry which is preliminary data.</text>
</comment>
<dbReference type="Gene3D" id="3.10.20.740">
    <property type="match status" value="1"/>
</dbReference>
<dbReference type="InterPro" id="IPR050123">
    <property type="entry name" value="Prok_molybdopt-oxidoreductase"/>
</dbReference>
<dbReference type="Gene3D" id="3.30.70.20">
    <property type="match status" value="1"/>
</dbReference>
<dbReference type="FunFam" id="3.30.70.20:FF:000002">
    <property type="entry name" value="NADH-ubiquinone oxidoreductase 75 kDa subunit"/>
    <property type="match status" value="1"/>
</dbReference>
<dbReference type="PROSITE" id="PS51085">
    <property type="entry name" value="2FE2S_FER_2"/>
    <property type="match status" value="1"/>
</dbReference>
<dbReference type="SMART" id="SM00929">
    <property type="entry name" value="NADH-G_4Fe-4S_3"/>
    <property type="match status" value="1"/>
</dbReference>
<feature type="domain" description="2Fe-2S ferredoxin-type" evidence="11">
    <location>
        <begin position="2"/>
        <end position="78"/>
    </location>
</feature>
<dbReference type="GO" id="GO:0008137">
    <property type="term" value="F:NADH dehydrogenase (ubiquinone) activity"/>
    <property type="evidence" value="ECO:0007669"/>
    <property type="project" value="UniProtKB-UniRule"/>
</dbReference>
<dbReference type="InterPro" id="IPR036010">
    <property type="entry name" value="2Fe-2S_ferredoxin-like_sf"/>
</dbReference>
<dbReference type="PROSITE" id="PS00642">
    <property type="entry name" value="COMPLEX1_75K_2"/>
    <property type="match status" value="1"/>
</dbReference>
<evidence type="ECO:0000256" key="7">
    <source>
        <dbReference type="ARBA" id="ARBA00023014"/>
    </source>
</evidence>
<dbReference type="Pfam" id="PF22117">
    <property type="entry name" value="Fer4_Nqo3"/>
    <property type="match status" value="1"/>
</dbReference>
<evidence type="ECO:0000256" key="10">
    <source>
        <dbReference type="RuleBase" id="RU003525"/>
    </source>
</evidence>
<evidence type="ECO:0000256" key="1">
    <source>
        <dbReference type="ARBA" id="ARBA00001966"/>
    </source>
</evidence>
<keyword evidence="8 10" id="KW-0520">NAD</keyword>
<dbReference type="Pfam" id="PF10588">
    <property type="entry name" value="NADH-G_4Fe-4S_3"/>
    <property type="match status" value="1"/>
</dbReference>
<evidence type="ECO:0000259" key="13">
    <source>
        <dbReference type="PROSITE" id="PS51839"/>
    </source>
</evidence>
<evidence type="ECO:0000256" key="5">
    <source>
        <dbReference type="ARBA" id="ARBA00022967"/>
    </source>
</evidence>
<dbReference type="AlphaFoldDB" id="A0A840G8H1"/>
<dbReference type="GO" id="GO:0042773">
    <property type="term" value="P:ATP synthesis coupled electron transport"/>
    <property type="evidence" value="ECO:0007669"/>
    <property type="project" value="InterPro"/>
</dbReference>
<dbReference type="GO" id="GO:0016020">
    <property type="term" value="C:membrane"/>
    <property type="evidence" value="ECO:0007669"/>
    <property type="project" value="InterPro"/>
</dbReference>
<keyword evidence="10" id="KW-0001">2Fe-2S</keyword>
<keyword evidence="6 10" id="KW-0408">Iron</keyword>
<comment type="catalytic activity">
    <reaction evidence="9 10">
        <text>a quinone + NADH + 5 H(+)(in) = a quinol + NAD(+) + 4 H(+)(out)</text>
        <dbReference type="Rhea" id="RHEA:57888"/>
        <dbReference type="ChEBI" id="CHEBI:15378"/>
        <dbReference type="ChEBI" id="CHEBI:24646"/>
        <dbReference type="ChEBI" id="CHEBI:57540"/>
        <dbReference type="ChEBI" id="CHEBI:57945"/>
        <dbReference type="ChEBI" id="CHEBI:132124"/>
    </reaction>
</comment>
<dbReference type="FunFam" id="3.10.20.740:FF:000001">
    <property type="entry name" value="NADH-quinone oxidoreductase subunit G"/>
    <property type="match status" value="1"/>
</dbReference>
<dbReference type="InterPro" id="IPR006963">
    <property type="entry name" value="Mopterin_OxRdtase_4Fe-4S_dom"/>
</dbReference>
<evidence type="ECO:0000256" key="4">
    <source>
        <dbReference type="ARBA" id="ARBA00022723"/>
    </source>
</evidence>
<evidence type="ECO:0000259" key="11">
    <source>
        <dbReference type="PROSITE" id="PS51085"/>
    </source>
</evidence>
<comment type="cofactor">
    <cofactor evidence="1 10">
        <name>[4Fe-4S] cluster</name>
        <dbReference type="ChEBI" id="CHEBI:49883"/>
    </cofactor>
</comment>
<comment type="function">
    <text evidence="10">NDH-1 shuttles electrons from NADH, via FMN and iron-sulfur (Fe-S) centers, to quinones in the respiratory chain. Couples the redox reaction to proton translocation (for every two electrons transferred, four hydrogen ions are translocated across the cytoplasmic membrane), and thus conserves the redox energy in a proton gradient.</text>
</comment>
<keyword evidence="7 10" id="KW-0411">Iron-sulfur</keyword>
<dbReference type="Gene3D" id="3.40.50.740">
    <property type="match status" value="2"/>
</dbReference>
<dbReference type="GO" id="GO:0051539">
    <property type="term" value="F:4 iron, 4 sulfur cluster binding"/>
    <property type="evidence" value="ECO:0007669"/>
    <property type="project" value="UniProtKB-KW"/>
</dbReference>
<dbReference type="GO" id="GO:0048038">
    <property type="term" value="F:quinone binding"/>
    <property type="evidence" value="ECO:0007669"/>
    <property type="project" value="UniProtKB-UniRule"/>
</dbReference>
<evidence type="ECO:0000256" key="8">
    <source>
        <dbReference type="ARBA" id="ARBA00023027"/>
    </source>
</evidence>
<dbReference type="InterPro" id="IPR000283">
    <property type="entry name" value="NADH_UbQ_OxRdtase_75kDa_su_CS"/>
</dbReference>
<evidence type="ECO:0000256" key="2">
    <source>
        <dbReference type="ARBA" id="ARBA00005404"/>
    </source>
</evidence>
<dbReference type="Proteomes" id="UP000587070">
    <property type="component" value="Unassembled WGS sequence"/>
</dbReference>
<evidence type="ECO:0000259" key="12">
    <source>
        <dbReference type="PROSITE" id="PS51669"/>
    </source>
</evidence>
<protein>
    <recommendedName>
        <fullName evidence="10">NADH-quinone oxidoreductase</fullName>
        <ecNumber evidence="10">7.1.1.-</ecNumber>
    </recommendedName>
</protein>
<keyword evidence="4 10" id="KW-0479">Metal-binding</keyword>
<comment type="similarity">
    <text evidence="2 10">Belongs to the complex I 75 kDa subunit family.</text>
</comment>
<keyword evidence="15" id="KW-1185">Reference proteome</keyword>
<sequence>MPEIEIDGIVTQAPDGATIMEVAEQLGVYIPHFCYHKKLSIAANCRMCLVQVEKAPKPVPACATPATNGMKVFTHSPLAAKAQQGVMEFLLINHPLDCPICDQGGECQLQDLAVGYGMGASRYQEEKRVVFHKEAGPLVSMQEMSRCIHCTRCVRFGQEIAGVMELGMVNRTMHSEIVTFLGRSIDSELSGNMIDLCPVGALTSKPFRFAARAWELSRLPSISPHDSVGANLTVQTLANRVMRVLPRENEAVNECWISDRDRFSYEGVNSPERLTRPQIRVDGKLREVDWSVALDYVAHGLRDIVNTHGADEIAALAAPWSTLEEMHLLQKLVRGLGSGNVDFRPRRMDFAPSGVPAGARWLGMRIAELNELDTALVVGSFVRKDIPLFAQRLRQAAKHNGTRVTLISLGNDDPLMSMHEHVVVAPSELPAALARVVKAAALQCRVPVPAGLEAIVPDIPSEAIATSLRVRGRSMIFLGRVAVQHPHAVQIHVLAQHLSDITGAKIGFFSDAGNIVGGYLSGALPSARNAHSMFTDPRCAYVLLGLEPELDCHNPQLALAALRQADLRVVLSPFVSETMREYADVLLPVTPFTETSGTFVNAEGRVQSFKGVVRPLGDSRPAWKVLRVLGNLLELEGFNQDSSEEVRDAVLPPASLKDGQFASGLDNCIKLPIDAAALVPAKGILERVADVPIYFSDPLVRRAPALQKTNDAQAPTARMSSRTLAQAGVVAGSLVRLRQESLAGSASGAGEAMLTAVLDDGVPDGCIRVSAGHPSTAALGAMFGAISVEAV</sequence>
<feature type="domain" description="4Fe-4S Mo/W bis-MGD-type" evidence="12">
    <location>
        <begin position="216"/>
        <end position="272"/>
    </location>
</feature>
<dbReference type="SUPFAM" id="SSF53706">
    <property type="entry name" value="Formate dehydrogenase/DMSO reductase, domains 1-3"/>
    <property type="match status" value="1"/>
</dbReference>
<dbReference type="SUPFAM" id="SSF54292">
    <property type="entry name" value="2Fe-2S ferredoxin-like"/>
    <property type="match status" value="1"/>
</dbReference>
<dbReference type="PANTHER" id="PTHR43105:SF13">
    <property type="entry name" value="NADH-UBIQUINONE OXIDOREDUCTASE 75 KDA SUBUNIT, MITOCHONDRIAL"/>
    <property type="match status" value="1"/>
</dbReference>
<dbReference type="NCBIfam" id="TIGR01973">
    <property type="entry name" value="NuoG"/>
    <property type="match status" value="1"/>
</dbReference>
<evidence type="ECO:0000256" key="6">
    <source>
        <dbReference type="ARBA" id="ARBA00023004"/>
    </source>
</evidence>
<keyword evidence="5 10" id="KW-1278">Translocase</keyword>
<evidence type="ECO:0000313" key="14">
    <source>
        <dbReference type="EMBL" id="MBB4248175.1"/>
    </source>
</evidence>
<name>A0A840G8H1_RHOTE</name>
<dbReference type="PROSITE" id="PS00643">
    <property type="entry name" value="COMPLEX1_75K_3"/>
    <property type="match status" value="1"/>
</dbReference>
<evidence type="ECO:0000256" key="3">
    <source>
        <dbReference type="ARBA" id="ARBA00022485"/>
    </source>
</evidence>
<gene>
    <name evidence="14" type="ORF">GGD90_002566</name>
</gene>
<dbReference type="OrthoDB" id="7376058at2"/>
<dbReference type="RefSeq" id="WP_153117221.1">
    <property type="nucleotide sequence ID" value="NZ_JACIGE010000009.1"/>
</dbReference>
<dbReference type="PROSITE" id="PS51839">
    <property type="entry name" value="4FE4S_HC3"/>
    <property type="match status" value="1"/>
</dbReference>
<keyword evidence="3 10" id="KW-0004">4Fe-4S</keyword>
<accession>A0A840G8H1</accession>
<dbReference type="CDD" id="cd02772">
    <property type="entry name" value="MopB_NDH-1_NuoG2"/>
    <property type="match status" value="1"/>
</dbReference>
<comment type="cofactor">
    <cofactor evidence="10">
        <name>[2Fe-2S] cluster</name>
        <dbReference type="ChEBI" id="CHEBI:190135"/>
    </cofactor>
    <text evidence="10">Binds 1 [2Fe-2S] cluster per subunit.</text>
</comment>